<organism evidence="1 2">
    <name type="scientific">Taklimakanibacter albus</name>
    <dbReference type="NCBI Taxonomy" id="2800327"/>
    <lineage>
        <taxon>Bacteria</taxon>
        <taxon>Pseudomonadati</taxon>
        <taxon>Pseudomonadota</taxon>
        <taxon>Alphaproteobacteria</taxon>
        <taxon>Hyphomicrobiales</taxon>
        <taxon>Aestuariivirgaceae</taxon>
        <taxon>Taklimakanibacter</taxon>
    </lineage>
</organism>
<sequence length="1015" mass="111490">MSIINHPGPEISEAMAAEIAERHFGLKGLKGRLASERDQNFHFGPQGQGAVLKIVNAAEPEDAIRFQVAMIRHVKEADPDLAVPLVRLSKSGEALPVIEDGKGGHHLIRAVDYLEGAPFAEAAKTPELLASFGSFLGRLDRALQSFGHVGAHRDLDWDLRKAGRSRARLAAIHEPEAREICDYFITRFETEIEPRLAKLRASVIHNDANDWNVLVSADGQAIAGLIDFGDALHTALICEMAVAAAYAVLDAEDPLGALSFMLAAYHREMPLQPDEVDLLFDLVAMRLVTSVTISAERAPRIADNPYLNISERPAWDMLRRLRRIDPFIAKAILRQACGFEVAPGAAKAAEWLTRNRKSLSPIWGRPLSNHCILQVPFGDASHPLVKAAAAMDVAACETAWQTLCKAENAELGIGPWGEKRAVYAGEMFQSKLIDKVRRTRHLGLDIFADAGTPVFTPLAGRVASVEIEKEPLGYGCVVLIEHEPEPGVTFSSLWGHLSHETAKHLKNGQMLSAGEKIGTLGSSQDNGGWLPHLHLQLVAYSTDDIGPIPGVGEESYLDVWAKLYPPAYDFAGLTPETFHRDGRPGDEIVALRRKTLLPNLSISFRKPLKMVRGEGVWLIADDGRAYLDCFNNVAHLGHTHPEIVEVIARESSRLNTNTRYLHDNMVDYAEKLGATLPGDLKVASFVCTGSEANDLMLRMARAKTGEKDMVVVDWAYHGHVAELIDISPYKYKRAGGAGRPSHVWEAQLPDTYRAPADWPIEEHGKRFAESVARQVEAIRKAGRKPAAFIAESIPSCAGQIFFPPHYLEEAYRIIREAGGICVADEVQVGFGRVGTHMWAFETQGIVPDVVTMGKPIGNGHPLAALVTTPDIAKAFNNGMEYFNTFGGNPVSCAIGLKVLEIIERDRLRDNAKAIGDYLMARFRDMQKRYEVIGDVRGMGLFLGLDLVTDRTTKAYATDFANRVVNLAREEGVLIGTDGPYDNVVKMRPAMIFTRREADLLCDVLDQAFARASAEA</sequence>
<dbReference type="EMBL" id="JAENHL010000008">
    <property type="protein sequence ID" value="MBK1869910.1"/>
    <property type="molecule type" value="Genomic_DNA"/>
</dbReference>
<keyword evidence="1" id="KW-0808">Transferase</keyword>
<dbReference type="Proteomes" id="UP000616151">
    <property type="component" value="Unassembled WGS sequence"/>
</dbReference>
<proteinExistence type="predicted"/>
<evidence type="ECO:0000313" key="1">
    <source>
        <dbReference type="EMBL" id="MBK1869910.1"/>
    </source>
</evidence>
<keyword evidence="1" id="KW-0032">Aminotransferase</keyword>
<accession>A0ACC5RBB1</accession>
<gene>
    <name evidence="1" type="ORF">JHL16_26335</name>
</gene>
<keyword evidence="2" id="KW-1185">Reference proteome</keyword>
<protein>
    <submittedName>
        <fullName evidence="1">Aminotransferase class III-fold pyridoxal phosphate-dependent enzyme</fullName>
    </submittedName>
</protein>
<evidence type="ECO:0000313" key="2">
    <source>
        <dbReference type="Proteomes" id="UP000616151"/>
    </source>
</evidence>
<comment type="caution">
    <text evidence="1">The sequence shown here is derived from an EMBL/GenBank/DDBJ whole genome shotgun (WGS) entry which is preliminary data.</text>
</comment>
<reference evidence="1" key="1">
    <citation type="submission" date="2021-01" db="EMBL/GenBank/DDBJ databases">
        <authorList>
            <person name="Sun Q."/>
        </authorList>
    </citation>
    <scope>NUCLEOTIDE SEQUENCE</scope>
    <source>
        <strain evidence="1">YIM B02566</strain>
    </source>
</reference>
<name>A0ACC5RBB1_9HYPH</name>